<reference evidence="3 4" key="1">
    <citation type="submission" date="2016-04" db="EMBL/GenBank/DDBJ databases">
        <title>Genome analysis of Thermosulfurimonas dismutans, the first thermophilic sulfur-disproportionating bacterium of the phylum Thermodesulfobacteria.</title>
        <authorList>
            <person name="Mardanov A.V."/>
            <person name="Beletsky A.V."/>
            <person name="Kadnikov V.V."/>
            <person name="Slobodkin A.I."/>
            <person name="Ravin N.V."/>
        </authorList>
    </citation>
    <scope>NUCLEOTIDE SEQUENCE [LARGE SCALE GENOMIC DNA]</scope>
    <source>
        <strain evidence="3 4">S95</strain>
    </source>
</reference>
<dbReference type="STRING" id="999894.TDIS_2008"/>
<name>A0A179D2M0_9BACT</name>
<accession>A0A179D2M0</accession>
<dbReference type="InterPro" id="IPR013783">
    <property type="entry name" value="Ig-like_fold"/>
</dbReference>
<feature type="domain" description="PKD" evidence="2">
    <location>
        <begin position="781"/>
        <end position="838"/>
    </location>
</feature>
<evidence type="ECO:0000313" key="4">
    <source>
        <dbReference type="Proteomes" id="UP000078390"/>
    </source>
</evidence>
<dbReference type="SUPFAM" id="SSF49299">
    <property type="entry name" value="PKD domain"/>
    <property type="match status" value="1"/>
</dbReference>
<dbReference type="InterPro" id="IPR018247">
    <property type="entry name" value="EF_Hand_1_Ca_BS"/>
</dbReference>
<evidence type="ECO:0000259" key="2">
    <source>
        <dbReference type="PROSITE" id="PS50093"/>
    </source>
</evidence>
<dbReference type="InterPro" id="IPR000601">
    <property type="entry name" value="PKD_dom"/>
</dbReference>
<dbReference type="Gene3D" id="2.60.40.10">
    <property type="entry name" value="Immunoglobulins"/>
    <property type="match status" value="1"/>
</dbReference>
<dbReference type="Pfam" id="PF18911">
    <property type="entry name" value="PKD_4"/>
    <property type="match status" value="1"/>
</dbReference>
<dbReference type="PROSITE" id="PS50093">
    <property type="entry name" value="PKD"/>
    <property type="match status" value="1"/>
</dbReference>
<keyword evidence="4" id="KW-1185">Reference proteome</keyword>
<dbReference type="PROSITE" id="PS00018">
    <property type="entry name" value="EF_HAND_1"/>
    <property type="match status" value="1"/>
</dbReference>
<dbReference type="Proteomes" id="UP000078390">
    <property type="component" value="Unassembled WGS sequence"/>
</dbReference>
<keyword evidence="1" id="KW-1133">Transmembrane helix</keyword>
<dbReference type="EMBL" id="LWLG01000021">
    <property type="protein sequence ID" value="OAQ19878.1"/>
    <property type="molecule type" value="Genomic_DNA"/>
</dbReference>
<sequence length="1394" mass="153160">MFYVLTYILFLIKTIKNPSYTEKEKNRGGGMRKIKVLILCIGLLAFITPGISFSLCVPDGDVAPLGNRDGRINIGDALVVLRFALALETPTIEDKCHADVAPLSPDGTPQPDGQITIGDALVVLRKALALIDWQVSPPPEGRASIRVTPEGLSGIYLVEVLVDLNGDGDYMNDGVVYWGSANGSESISFAILVNENSTTRALVRVESKGFAPWEKVIDFKNGISVNLSPKLKPVSKIRVTSSQIQLTRAAGGRVFFGLTKDGKAFAGAGTRATQDMSNVAFQVALGANIPLNGTIIAELGYFNGNQTEAFPGDFVGQGYPSGRSGSEEQRLQSVAFAYISLEDESGNILNLPSVNATRQAGTCNGYEYVLQVPPDQIGVLRDDQPGLSGYQVPVWAYIDGRWRYLGEGDLYYANGTAVEDNAVLDPVHSYHVKFCSSSFYSWCNLDYVIFAQPRTVCIWMKDPGGKPVSGVEIEVQGRNEREGYSDRGYTDLNGIARVVVLTPLEANTPNYVNANYAFFYGYWGSSGFGRSAISANVTVSGTTGCDFELRVTYPRQILDARIRVEVQDENGNPMEGELVEIMGYGSDGSYFWNTGFTNATGEVVLEARSNVLYDVMTSLGSTLSQAVRVDGTKNYQEDYDNGSEAGVMLTYVNNPPMVSVWPSAYSVREGNTVSFWVSAWDPEGESLSLAEAVINGSPVNGTVNQCGPGYCEWLFQGVASGTNLTFRATVRDAAGKSASAETTVMVFVDNRPPQIYSVLGPTLVTAGSSASYTAYVWDPDGDLLSYRWYLKNDPDGTYQAIGQGTTMTHTFQTAGIYYMKLEVDDGQGHVISREWTVTASSQGITDRIIIRTGLEGLYVTRHDPKTLAPVEVRQTDASGVVTFAGVTSPVPISVALTPDLVVSPDMLFARAAERVAYLTNAGLCKSTCEEALNGTLPVACIQAIIEQFYPGSNCTAASGDINQDGYLDKTELYNLKLACADANGDGKLQLKESRKNVKVDVQMVLTVPPGDYDLTTVEFFSHGYADATPDTGIYCGWWATGFTPSTSLKTVTWQVKNVSSGMTGLQVVSGETIDYWWNNGTNTMANGILDLYEWDLQNDGNYTLLFYDNNYNYLWLLDQSSDNVTVDYNSFQPPKQVSLINSTSGSWVMFWTVYKGVNWHLPTYDIGNGTLFTVDIPFGTPIKVTLFSGENFSSNPVLEERNYYADLSFNAMPSTLDFNRQMLNVDLTSSGWGSFSFSGPGLSEVNEMNYVWEREIRIFDPVTRSVTEYDVDIDVSGYGVPSSGSWSPDWSQILPQPVYSYVSQVNQMYNQYQNTSGTSGHSYETLMLNAYPDVTDLQDWVQSALQGTLWTLDKKGISYSRDLWWDNTRSRRSSLSRRQILKPWQREGWFKPLR</sequence>
<comment type="caution">
    <text evidence="3">The sequence shown here is derived from an EMBL/GenBank/DDBJ whole genome shotgun (WGS) entry which is preliminary data.</text>
</comment>
<dbReference type="CDD" id="cd14256">
    <property type="entry name" value="Dockerin_I"/>
    <property type="match status" value="1"/>
</dbReference>
<keyword evidence="1" id="KW-0472">Membrane</keyword>
<protein>
    <recommendedName>
        <fullName evidence="2">PKD domain-containing protein</fullName>
    </recommendedName>
</protein>
<keyword evidence="1" id="KW-0812">Transmembrane</keyword>
<evidence type="ECO:0000313" key="3">
    <source>
        <dbReference type="EMBL" id="OAQ19878.1"/>
    </source>
</evidence>
<dbReference type="GO" id="GO:0000272">
    <property type="term" value="P:polysaccharide catabolic process"/>
    <property type="evidence" value="ECO:0007669"/>
    <property type="project" value="InterPro"/>
</dbReference>
<feature type="transmembrane region" description="Helical" evidence="1">
    <location>
        <begin position="36"/>
        <end position="55"/>
    </location>
</feature>
<evidence type="ECO:0000256" key="1">
    <source>
        <dbReference type="SAM" id="Phobius"/>
    </source>
</evidence>
<dbReference type="Pfam" id="PF17963">
    <property type="entry name" value="Big_9"/>
    <property type="match status" value="1"/>
</dbReference>
<gene>
    <name evidence="3" type="ORF">TDIS_2008</name>
</gene>
<dbReference type="CDD" id="cd00146">
    <property type="entry name" value="PKD"/>
    <property type="match status" value="1"/>
</dbReference>
<organism evidence="3 4">
    <name type="scientific">Thermosulfurimonas dismutans</name>
    <dbReference type="NCBI Taxonomy" id="999894"/>
    <lineage>
        <taxon>Bacteria</taxon>
        <taxon>Pseudomonadati</taxon>
        <taxon>Thermodesulfobacteriota</taxon>
        <taxon>Thermodesulfobacteria</taxon>
        <taxon>Thermodesulfobacteriales</taxon>
        <taxon>Thermodesulfobacteriaceae</taxon>
        <taxon>Thermosulfurimonas</taxon>
    </lineage>
</organism>
<proteinExistence type="predicted"/>
<dbReference type="InterPro" id="IPR035986">
    <property type="entry name" value="PKD_dom_sf"/>
</dbReference>
<dbReference type="Gene3D" id="1.10.1330.10">
    <property type="entry name" value="Dockerin domain"/>
    <property type="match status" value="1"/>
</dbReference>
<dbReference type="OrthoDB" id="9773411at2"/>
<dbReference type="InterPro" id="IPR036439">
    <property type="entry name" value="Dockerin_dom_sf"/>
</dbReference>